<proteinExistence type="predicted"/>
<name>A0AA88DAT7_FICCA</name>
<protein>
    <submittedName>
        <fullName evidence="2">Uncharacterized protein</fullName>
    </submittedName>
</protein>
<feature type="compositionally biased region" description="Basic and acidic residues" evidence="1">
    <location>
        <begin position="50"/>
        <end position="59"/>
    </location>
</feature>
<comment type="caution">
    <text evidence="2">The sequence shown here is derived from an EMBL/GenBank/DDBJ whole genome shotgun (WGS) entry which is preliminary data.</text>
</comment>
<reference evidence="2" key="1">
    <citation type="submission" date="2023-07" db="EMBL/GenBank/DDBJ databases">
        <title>draft genome sequence of fig (Ficus carica).</title>
        <authorList>
            <person name="Takahashi T."/>
            <person name="Nishimura K."/>
        </authorList>
    </citation>
    <scope>NUCLEOTIDE SEQUENCE</scope>
</reference>
<organism evidence="2 3">
    <name type="scientific">Ficus carica</name>
    <name type="common">Common fig</name>
    <dbReference type="NCBI Taxonomy" id="3494"/>
    <lineage>
        <taxon>Eukaryota</taxon>
        <taxon>Viridiplantae</taxon>
        <taxon>Streptophyta</taxon>
        <taxon>Embryophyta</taxon>
        <taxon>Tracheophyta</taxon>
        <taxon>Spermatophyta</taxon>
        <taxon>Magnoliopsida</taxon>
        <taxon>eudicotyledons</taxon>
        <taxon>Gunneridae</taxon>
        <taxon>Pentapetalae</taxon>
        <taxon>rosids</taxon>
        <taxon>fabids</taxon>
        <taxon>Rosales</taxon>
        <taxon>Moraceae</taxon>
        <taxon>Ficeae</taxon>
        <taxon>Ficus</taxon>
    </lineage>
</organism>
<feature type="compositionally biased region" description="Basic and acidic residues" evidence="1">
    <location>
        <begin position="1"/>
        <end position="11"/>
    </location>
</feature>
<evidence type="ECO:0000313" key="2">
    <source>
        <dbReference type="EMBL" id="GMN32199.1"/>
    </source>
</evidence>
<sequence>MPGGRNDRGDADGTPPPPTSLAILAEFGDLGGEAEFGDEEGGLVSPEMEAVAKGREGRGKIGNFGRI</sequence>
<dbReference type="EMBL" id="BTGU01000003">
    <property type="protein sequence ID" value="GMN32199.1"/>
    <property type="molecule type" value="Genomic_DNA"/>
</dbReference>
<evidence type="ECO:0000313" key="3">
    <source>
        <dbReference type="Proteomes" id="UP001187192"/>
    </source>
</evidence>
<dbReference type="AlphaFoldDB" id="A0AA88DAT7"/>
<accession>A0AA88DAT7</accession>
<gene>
    <name evidence="2" type="ORF">TIFTF001_003565</name>
</gene>
<evidence type="ECO:0000256" key="1">
    <source>
        <dbReference type="SAM" id="MobiDB-lite"/>
    </source>
</evidence>
<feature type="region of interest" description="Disordered" evidence="1">
    <location>
        <begin position="1"/>
        <end position="67"/>
    </location>
</feature>
<dbReference type="Proteomes" id="UP001187192">
    <property type="component" value="Unassembled WGS sequence"/>
</dbReference>
<keyword evidence="3" id="KW-1185">Reference proteome</keyword>